<evidence type="ECO:0000313" key="3">
    <source>
        <dbReference type="EMBL" id="GAA3385405.1"/>
    </source>
</evidence>
<accession>A0ABP6SUI5</accession>
<reference evidence="4" key="1">
    <citation type="journal article" date="2019" name="Int. J. Syst. Evol. Microbiol.">
        <title>The Global Catalogue of Microorganisms (GCM) 10K type strain sequencing project: providing services to taxonomists for standard genome sequencing and annotation.</title>
        <authorList>
            <consortium name="The Broad Institute Genomics Platform"/>
            <consortium name="The Broad Institute Genome Sequencing Center for Infectious Disease"/>
            <person name="Wu L."/>
            <person name="Ma J."/>
        </authorList>
    </citation>
    <scope>NUCLEOTIDE SEQUENCE [LARGE SCALE GENOMIC DNA]</scope>
    <source>
        <strain evidence="4">JCM 9458</strain>
    </source>
</reference>
<sequence length="249" mass="25566">MTDSFVVTGAGQGLGRAIVERLLDDGGAVAAVDRDAVALQWTAEHPRAVAVPADASDELAMERAADVAAELGTLTGWVNNAAVFRDLSLHAASTEDVSAAIRRNVDLVVVGSTVAVRRFRLGGAGGSIVNISSWQARLAVPGSLPYVTAKSAIEGLTRAVAVEYGPEGIRANVVAPGSVDTARYREYVAAHPEVEAEMARLHPLGRVARASEVAAAVAFLLGPDAGFVSGVVLPVDGGRTALGHDPEGS</sequence>
<evidence type="ECO:0000256" key="2">
    <source>
        <dbReference type="ARBA" id="ARBA00023002"/>
    </source>
</evidence>
<dbReference type="InterPro" id="IPR002347">
    <property type="entry name" value="SDR_fam"/>
</dbReference>
<proteinExistence type="inferred from homology"/>
<evidence type="ECO:0000313" key="4">
    <source>
        <dbReference type="Proteomes" id="UP001501676"/>
    </source>
</evidence>
<dbReference type="EMBL" id="BAAAYN010000011">
    <property type="protein sequence ID" value="GAA3385405.1"/>
    <property type="molecule type" value="Genomic_DNA"/>
</dbReference>
<gene>
    <name evidence="3" type="ORF">GCM10020369_18790</name>
</gene>
<dbReference type="PANTHER" id="PTHR43639">
    <property type="entry name" value="OXIDOREDUCTASE, SHORT-CHAIN DEHYDROGENASE/REDUCTASE FAMILY (AFU_ORTHOLOGUE AFUA_5G02870)"/>
    <property type="match status" value="1"/>
</dbReference>
<dbReference type="InterPro" id="IPR020904">
    <property type="entry name" value="Sc_DH/Rdtase_CS"/>
</dbReference>
<dbReference type="RefSeq" id="WP_345727610.1">
    <property type="nucleotide sequence ID" value="NZ_BAAAYN010000011.1"/>
</dbReference>
<dbReference type="PRINTS" id="PR00081">
    <property type="entry name" value="GDHRDH"/>
</dbReference>
<evidence type="ECO:0000256" key="1">
    <source>
        <dbReference type="ARBA" id="ARBA00006484"/>
    </source>
</evidence>
<name>A0ABP6SUI5_9ACTN</name>
<dbReference type="CDD" id="cd05233">
    <property type="entry name" value="SDR_c"/>
    <property type="match status" value="1"/>
</dbReference>
<organism evidence="3 4">
    <name type="scientific">Cryptosporangium minutisporangium</name>
    <dbReference type="NCBI Taxonomy" id="113569"/>
    <lineage>
        <taxon>Bacteria</taxon>
        <taxon>Bacillati</taxon>
        <taxon>Actinomycetota</taxon>
        <taxon>Actinomycetes</taxon>
        <taxon>Cryptosporangiales</taxon>
        <taxon>Cryptosporangiaceae</taxon>
        <taxon>Cryptosporangium</taxon>
    </lineage>
</organism>
<dbReference type="SUPFAM" id="SSF51735">
    <property type="entry name" value="NAD(P)-binding Rossmann-fold domains"/>
    <property type="match status" value="1"/>
</dbReference>
<dbReference type="Proteomes" id="UP001501676">
    <property type="component" value="Unassembled WGS sequence"/>
</dbReference>
<comment type="similarity">
    <text evidence="1">Belongs to the short-chain dehydrogenases/reductases (SDR) family.</text>
</comment>
<dbReference type="InterPro" id="IPR036291">
    <property type="entry name" value="NAD(P)-bd_dom_sf"/>
</dbReference>
<dbReference type="PROSITE" id="PS00061">
    <property type="entry name" value="ADH_SHORT"/>
    <property type="match status" value="1"/>
</dbReference>
<dbReference type="Pfam" id="PF13561">
    <property type="entry name" value="adh_short_C2"/>
    <property type="match status" value="1"/>
</dbReference>
<keyword evidence="4" id="KW-1185">Reference proteome</keyword>
<dbReference type="PRINTS" id="PR00080">
    <property type="entry name" value="SDRFAMILY"/>
</dbReference>
<keyword evidence="2" id="KW-0560">Oxidoreductase</keyword>
<dbReference type="PANTHER" id="PTHR43639:SF1">
    <property type="entry name" value="SHORT-CHAIN DEHYDROGENASE_REDUCTASE FAMILY PROTEIN"/>
    <property type="match status" value="1"/>
</dbReference>
<protein>
    <submittedName>
        <fullName evidence="3">SDR family oxidoreductase</fullName>
    </submittedName>
</protein>
<dbReference type="Gene3D" id="3.40.50.720">
    <property type="entry name" value="NAD(P)-binding Rossmann-like Domain"/>
    <property type="match status" value="1"/>
</dbReference>
<comment type="caution">
    <text evidence="3">The sequence shown here is derived from an EMBL/GenBank/DDBJ whole genome shotgun (WGS) entry which is preliminary data.</text>
</comment>